<dbReference type="Proteomes" id="UP000556084">
    <property type="component" value="Unassembled WGS sequence"/>
</dbReference>
<dbReference type="RefSeq" id="WP_184349329.1">
    <property type="nucleotide sequence ID" value="NZ_JACHJH010000003.1"/>
</dbReference>
<name>A0A7W7LNU2_9ACTN</name>
<evidence type="ECO:0000313" key="2">
    <source>
        <dbReference type="Proteomes" id="UP000556084"/>
    </source>
</evidence>
<proteinExistence type="predicted"/>
<organism evidence="1 2">
    <name type="scientific">Streptomyces olivoverticillatus</name>
    <dbReference type="NCBI Taxonomy" id="66427"/>
    <lineage>
        <taxon>Bacteria</taxon>
        <taxon>Bacillati</taxon>
        <taxon>Actinomycetota</taxon>
        <taxon>Actinomycetes</taxon>
        <taxon>Kitasatosporales</taxon>
        <taxon>Streptomycetaceae</taxon>
        <taxon>Streptomyces</taxon>
    </lineage>
</organism>
<keyword evidence="2" id="KW-1185">Reference proteome</keyword>
<reference evidence="1 2" key="1">
    <citation type="submission" date="2020-08" db="EMBL/GenBank/DDBJ databases">
        <title>Genomic Encyclopedia of Type Strains, Phase III (KMG-III): the genomes of soil and plant-associated and newly described type strains.</title>
        <authorList>
            <person name="Whitman W."/>
        </authorList>
    </citation>
    <scope>NUCLEOTIDE SEQUENCE [LARGE SCALE GENOMIC DNA]</scope>
    <source>
        <strain evidence="1 2">CECT 3266</strain>
    </source>
</reference>
<gene>
    <name evidence="1" type="ORF">FHS39_002518</name>
</gene>
<dbReference type="EMBL" id="JACHJH010000003">
    <property type="protein sequence ID" value="MBB4893487.1"/>
    <property type="molecule type" value="Genomic_DNA"/>
</dbReference>
<protein>
    <submittedName>
        <fullName evidence="1">Uncharacterized protein</fullName>
    </submittedName>
</protein>
<dbReference type="AlphaFoldDB" id="A0A7W7LNU2"/>
<evidence type="ECO:0000313" key="1">
    <source>
        <dbReference type="EMBL" id="MBB4893487.1"/>
    </source>
</evidence>
<sequence>MSGFDDLDSEDYLNQLLKEGQFGSAANYLKRLAALRREELPVHAVNCRCLHCKRERLDVMLRLHRERQRLLAVAA</sequence>
<comment type="caution">
    <text evidence="1">The sequence shown here is derived from an EMBL/GenBank/DDBJ whole genome shotgun (WGS) entry which is preliminary data.</text>
</comment>
<accession>A0A7W7LNU2</accession>